<evidence type="ECO:0000256" key="2">
    <source>
        <dbReference type="ARBA" id="ARBA00004496"/>
    </source>
</evidence>
<evidence type="ECO:0000256" key="5">
    <source>
        <dbReference type="ARBA" id="ARBA00011738"/>
    </source>
</evidence>
<sequence length="303" mass="34013">MENKIVCSNYPELKCLALESVQKHLVHQNCKQAANNSISHQYPHNHLNSHSFSHCHTYGKNENDLQSANNDCSSSSSSSSSLLSRQSVISSSSQQQQQQQPPPPQLDYDISKLFLSFDDFNCVLNYWQYRFNHIDLVVGIEPSGLVLGSVFSQRLRLPFLMLKKRSSTNSSLSSSDGATTNTTLLREEIGSDDEELEVEQEILSTLFPSIKDSTSGFPFKNNELLDSNGEKKKFQILIMDDLLENGTCLAAAIELLKKLLKQSKIKDFKISSTFISSIKSLGGKEKIYEMYNDISVDVINIIE</sequence>
<dbReference type="dictyBase" id="DDB_G0287985"/>
<evidence type="ECO:0000256" key="4">
    <source>
        <dbReference type="ARBA" id="ARBA00008391"/>
    </source>
</evidence>
<accession>Q54JK8</accession>
<dbReference type="InParanoid" id="Q54JK8"/>
<comment type="subcellular location">
    <subcellularLocation>
        <location evidence="2">Cytoplasm</location>
    </subcellularLocation>
</comment>
<feature type="domain" description="Phosphoribosyltransferase" evidence="11">
    <location>
        <begin position="131"/>
        <end position="258"/>
    </location>
</feature>
<proteinExistence type="inferred from homology"/>
<name>Q54JK8_DICDI</name>
<gene>
    <name evidence="12" type="ORF">DDB_G0287985</name>
</gene>
<dbReference type="EC" id="2.4.2.7" evidence="6"/>
<dbReference type="EMBL" id="AAFI02000107">
    <property type="protein sequence ID" value="EAL63418.1"/>
    <property type="molecule type" value="Genomic_DNA"/>
</dbReference>
<reference evidence="12 13" key="1">
    <citation type="journal article" date="2005" name="Nature">
        <title>The genome of the social amoeba Dictyostelium discoideum.</title>
        <authorList>
            <consortium name="The Dictyostelium discoideum Sequencing Consortium"/>
            <person name="Eichinger L."/>
            <person name="Pachebat J.A."/>
            <person name="Glockner G."/>
            <person name="Rajandream M.A."/>
            <person name="Sucgang R."/>
            <person name="Berriman M."/>
            <person name="Song J."/>
            <person name="Olsen R."/>
            <person name="Szafranski K."/>
            <person name="Xu Q."/>
            <person name="Tunggal B."/>
            <person name="Kummerfeld S."/>
            <person name="Madera M."/>
            <person name="Konfortov B.A."/>
            <person name="Rivero F."/>
            <person name="Bankier A.T."/>
            <person name="Lehmann R."/>
            <person name="Hamlin N."/>
            <person name="Davies R."/>
            <person name="Gaudet P."/>
            <person name="Fey P."/>
            <person name="Pilcher K."/>
            <person name="Chen G."/>
            <person name="Saunders D."/>
            <person name="Sodergren E."/>
            <person name="Davis P."/>
            <person name="Kerhornou A."/>
            <person name="Nie X."/>
            <person name="Hall N."/>
            <person name="Anjard C."/>
            <person name="Hemphill L."/>
            <person name="Bason N."/>
            <person name="Farbrother P."/>
            <person name="Desany B."/>
            <person name="Just E."/>
            <person name="Morio T."/>
            <person name="Rost R."/>
            <person name="Churcher C."/>
            <person name="Cooper J."/>
            <person name="Haydock S."/>
            <person name="van Driessche N."/>
            <person name="Cronin A."/>
            <person name="Goodhead I."/>
            <person name="Muzny D."/>
            <person name="Mourier T."/>
            <person name="Pain A."/>
            <person name="Lu M."/>
            <person name="Harper D."/>
            <person name="Lindsay R."/>
            <person name="Hauser H."/>
            <person name="James K."/>
            <person name="Quiles M."/>
            <person name="Madan Babu M."/>
            <person name="Saito T."/>
            <person name="Buchrieser C."/>
            <person name="Wardroper A."/>
            <person name="Felder M."/>
            <person name="Thangavelu M."/>
            <person name="Johnson D."/>
            <person name="Knights A."/>
            <person name="Loulseged H."/>
            <person name="Mungall K."/>
            <person name="Oliver K."/>
            <person name="Price C."/>
            <person name="Quail M.A."/>
            <person name="Urushihara H."/>
            <person name="Hernandez J."/>
            <person name="Rabbinowitsch E."/>
            <person name="Steffen D."/>
            <person name="Sanders M."/>
            <person name="Ma J."/>
            <person name="Kohara Y."/>
            <person name="Sharp S."/>
            <person name="Simmonds M."/>
            <person name="Spiegler S."/>
            <person name="Tivey A."/>
            <person name="Sugano S."/>
            <person name="White B."/>
            <person name="Walker D."/>
            <person name="Woodward J."/>
            <person name="Winckler T."/>
            <person name="Tanaka Y."/>
            <person name="Shaulsky G."/>
            <person name="Schleicher M."/>
            <person name="Weinstock G."/>
            <person name="Rosenthal A."/>
            <person name="Cox E.C."/>
            <person name="Chisholm R.L."/>
            <person name="Gibbs R."/>
            <person name="Loomis W.F."/>
            <person name="Platzer M."/>
            <person name="Kay R.R."/>
            <person name="Williams J."/>
            <person name="Dear P.H."/>
            <person name="Noegel A.A."/>
            <person name="Barrell B."/>
            <person name="Kuspa A."/>
        </authorList>
    </citation>
    <scope>NUCLEOTIDE SEQUENCE [LARGE SCALE GENOMIC DNA]</scope>
    <source>
        <strain evidence="12 13">AX4</strain>
    </source>
</reference>
<dbReference type="PaxDb" id="44689-DDB0187721"/>
<dbReference type="VEuPathDB" id="AmoebaDB:DDB_G0287985"/>
<dbReference type="KEGG" id="ddi:DDB_G0287985"/>
<comment type="pathway">
    <text evidence="3">Purine metabolism; AMP biosynthesis via salvage pathway; AMP from adenine: step 1/1.</text>
</comment>
<dbReference type="GO" id="GO:0003999">
    <property type="term" value="F:adenine phosphoribosyltransferase activity"/>
    <property type="evidence" value="ECO:0000318"/>
    <property type="project" value="GO_Central"/>
</dbReference>
<evidence type="ECO:0000256" key="6">
    <source>
        <dbReference type="ARBA" id="ARBA00011893"/>
    </source>
</evidence>
<evidence type="ECO:0000259" key="11">
    <source>
        <dbReference type="Pfam" id="PF00156"/>
    </source>
</evidence>
<evidence type="ECO:0000256" key="9">
    <source>
        <dbReference type="ARBA" id="ARBA00022679"/>
    </source>
</evidence>
<dbReference type="GO" id="GO:0005737">
    <property type="term" value="C:cytoplasm"/>
    <property type="evidence" value="ECO:0007669"/>
    <property type="project" value="UniProtKB-SubCell"/>
</dbReference>
<dbReference type="FunCoup" id="Q54JK8">
    <property type="interactions" value="209"/>
</dbReference>
<dbReference type="AlphaFoldDB" id="Q54JK8"/>
<dbReference type="InterPro" id="IPR000836">
    <property type="entry name" value="PRTase_dom"/>
</dbReference>
<dbReference type="GeneID" id="8626398"/>
<dbReference type="RefSeq" id="XP_636923.1">
    <property type="nucleotide sequence ID" value="XM_631831.1"/>
</dbReference>
<evidence type="ECO:0000256" key="7">
    <source>
        <dbReference type="ARBA" id="ARBA00022490"/>
    </source>
</evidence>
<evidence type="ECO:0000313" key="13">
    <source>
        <dbReference type="Proteomes" id="UP000002195"/>
    </source>
</evidence>
<evidence type="ECO:0000256" key="1">
    <source>
        <dbReference type="ARBA" id="ARBA00000868"/>
    </source>
</evidence>
<dbReference type="Pfam" id="PF00156">
    <property type="entry name" value="Pribosyltran"/>
    <property type="match status" value="1"/>
</dbReference>
<keyword evidence="9" id="KW-0808">Transferase</keyword>
<keyword evidence="13" id="KW-1185">Reference proteome</keyword>
<evidence type="ECO:0000256" key="10">
    <source>
        <dbReference type="ARBA" id="ARBA00022726"/>
    </source>
</evidence>
<dbReference type="InterPro" id="IPR050120">
    <property type="entry name" value="Adenine_PRTase"/>
</dbReference>
<comment type="caution">
    <text evidence="12">The sequence shown here is derived from an EMBL/GenBank/DDBJ whole genome shotgun (WGS) entry which is preliminary data.</text>
</comment>
<comment type="similarity">
    <text evidence="4">Belongs to the purine/pyrimidine phosphoribosyltransferase family.</text>
</comment>
<dbReference type="PANTHER" id="PTHR11776">
    <property type="entry name" value="ADENINE PHOSPHORIBOSYLTRANSFERASE"/>
    <property type="match status" value="1"/>
</dbReference>
<keyword evidence="10" id="KW-0660">Purine salvage</keyword>
<keyword evidence="7" id="KW-0963">Cytoplasm</keyword>
<dbReference type="Gene3D" id="3.40.50.2020">
    <property type="match status" value="1"/>
</dbReference>
<evidence type="ECO:0000313" key="12">
    <source>
        <dbReference type="EMBL" id="EAL63418.1"/>
    </source>
</evidence>
<organism evidence="12 13">
    <name type="scientific">Dictyostelium discoideum</name>
    <name type="common">Social amoeba</name>
    <dbReference type="NCBI Taxonomy" id="44689"/>
    <lineage>
        <taxon>Eukaryota</taxon>
        <taxon>Amoebozoa</taxon>
        <taxon>Evosea</taxon>
        <taxon>Eumycetozoa</taxon>
        <taxon>Dictyostelia</taxon>
        <taxon>Dictyosteliales</taxon>
        <taxon>Dictyosteliaceae</taxon>
        <taxon>Dictyostelium</taxon>
    </lineage>
</organism>
<evidence type="ECO:0000256" key="3">
    <source>
        <dbReference type="ARBA" id="ARBA00004659"/>
    </source>
</evidence>
<dbReference type="GO" id="GO:0006166">
    <property type="term" value="P:purine ribonucleoside salvage"/>
    <property type="evidence" value="ECO:0007669"/>
    <property type="project" value="UniProtKB-KW"/>
</dbReference>
<dbReference type="InterPro" id="IPR029057">
    <property type="entry name" value="PRTase-like"/>
</dbReference>
<dbReference type="SMR" id="Q54JK8"/>
<dbReference type="STRING" id="44689.Q54JK8"/>
<dbReference type="Proteomes" id="UP000002195">
    <property type="component" value="Unassembled WGS sequence"/>
</dbReference>
<dbReference type="PANTHER" id="PTHR11776:SF7">
    <property type="entry name" value="PHOSPHORIBOSYLTRANSFERASE DOMAIN-CONTAINING PROTEIN"/>
    <property type="match status" value="1"/>
</dbReference>
<dbReference type="SUPFAM" id="SSF53271">
    <property type="entry name" value="PRTase-like"/>
    <property type="match status" value="1"/>
</dbReference>
<comment type="subunit">
    <text evidence="5">Homodimer.</text>
</comment>
<dbReference type="HOGENOM" id="CLU_919598_0_0_1"/>
<comment type="catalytic activity">
    <reaction evidence="1">
        <text>AMP + diphosphate = 5-phospho-alpha-D-ribose 1-diphosphate + adenine</text>
        <dbReference type="Rhea" id="RHEA:16609"/>
        <dbReference type="ChEBI" id="CHEBI:16708"/>
        <dbReference type="ChEBI" id="CHEBI:33019"/>
        <dbReference type="ChEBI" id="CHEBI:58017"/>
        <dbReference type="ChEBI" id="CHEBI:456215"/>
        <dbReference type="EC" id="2.4.2.7"/>
    </reaction>
</comment>
<evidence type="ECO:0000256" key="8">
    <source>
        <dbReference type="ARBA" id="ARBA00022676"/>
    </source>
</evidence>
<protein>
    <recommendedName>
        <fullName evidence="6">adenine phosphoribosyltransferase</fullName>
        <ecNumber evidence="6">2.4.2.7</ecNumber>
    </recommendedName>
</protein>
<keyword evidence="8" id="KW-0328">Glycosyltransferase</keyword>